<gene>
    <name evidence="2" type="ORF">KXV57_005515</name>
</gene>
<evidence type="ECO:0008006" key="4">
    <source>
        <dbReference type="Google" id="ProtNLM"/>
    </source>
</evidence>
<dbReference type="Pfam" id="PF13450">
    <property type="entry name" value="NAD_binding_8"/>
    <property type="match status" value="1"/>
</dbReference>
<comment type="caution">
    <text evidence="2">The sequence shown here is derived from an EMBL/GenBank/DDBJ whole genome shotgun (WGS) entry which is preliminary data.</text>
</comment>
<name>A0A8H4I4D3_ASPFM</name>
<dbReference type="Gene3D" id="3.40.50.150">
    <property type="entry name" value="Vaccinia Virus protein VP39"/>
    <property type="match status" value="1"/>
</dbReference>
<accession>A0A8H4I4D3</accession>
<dbReference type="InterPro" id="IPR036188">
    <property type="entry name" value="FAD/NAD-bd_sf"/>
</dbReference>
<keyword evidence="1" id="KW-1133">Transmembrane helix</keyword>
<feature type="transmembrane region" description="Helical" evidence="1">
    <location>
        <begin position="6"/>
        <end position="25"/>
    </location>
</feature>
<evidence type="ECO:0000313" key="3">
    <source>
        <dbReference type="Proteomes" id="UP000813423"/>
    </source>
</evidence>
<keyword evidence="1" id="KW-0472">Membrane</keyword>
<proteinExistence type="predicted"/>
<dbReference type="SUPFAM" id="SSF51905">
    <property type="entry name" value="FAD/NAD(P)-binding domain"/>
    <property type="match status" value="1"/>
</dbReference>
<dbReference type="InterPro" id="IPR029063">
    <property type="entry name" value="SAM-dependent_MTases_sf"/>
</dbReference>
<dbReference type="Proteomes" id="UP000813423">
    <property type="component" value="Unassembled WGS sequence"/>
</dbReference>
<dbReference type="Gene3D" id="3.50.50.60">
    <property type="entry name" value="FAD/NAD(P)-binding domain"/>
    <property type="match status" value="1"/>
</dbReference>
<sequence length="456" mass="51048">MREASKQTVAVIGSGMAGLVAAFLLHRDSKGRYRVEVFEKQDQLSLDSASYTLEAATDELPHRVDIPMRAFDDNYHINLKRILFLKGLIFPLKIIVKITARVIDLLEGKELYGLDHAILSVEVPPAKGMWMNMGYWKHTSSFPEACEALLEQVLITAKLLNEDRTPITFDADNDFQSEPFIHEMKLVDVGIGCGDQSLYLTRRLSRKAGIPTASAGGMREASSVRPLFDSYVGLTVVKSQAEFARERLSQVRSTTDLAGASEETTDVKIFAANAADPSSWESSLHRAVFGQSVKGEPIQECPKKTQTWLLALDTLYHFQPSRDRLFKCAYQDMQASIMAFDLLLSEHATLWEKFVLRLMCLVAGMPYGNFVTKTGYKQILKHAGYESTLIEMRDISEHVFPGIARFLRKQDAELSKYGMTIGRYKGAANAFDWWGQTGVVRGVIVVARRSENLGAE</sequence>
<keyword evidence="1" id="KW-0812">Transmembrane</keyword>
<dbReference type="EMBL" id="JAIBSC010000038">
    <property type="protein sequence ID" value="KAH1906053.1"/>
    <property type="molecule type" value="Genomic_DNA"/>
</dbReference>
<evidence type="ECO:0000256" key="1">
    <source>
        <dbReference type="SAM" id="Phobius"/>
    </source>
</evidence>
<organism evidence="2 3">
    <name type="scientific">Aspergillus fumigatus</name>
    <name type="common">Neosartorya fumigata</name>
    <dbReference type="NCBI Taxonomy" id="746128"/>
    <lineage>
        <taxon>Eukaryota</taxon>
        <taxon>Fungi</taxon>
        <taxon>Dikarya</taxon>
        <taxon>Ascomycota</taxon>
        <taxon>Pezizomycotina</taxon>
        <taxon>Eurotiomycetes</taxon>
        <taxon>Eurotiomycetidae</taxon>
        <taxon>Eurotiales</taxon>
        <taxon>Aspergillaceae</taxon>
        <taxon>Aspergillus</taxon>
        <taxon>Aspergillus subgen. Fumigati</taxon>
    </lineage>
</organism>
<reference evidence="2" key="1">
    <citation type="submission" date="2021-08" db="EMBL/GenBank/DDBJ databases">
        <title>Global Aspergillus fumigatus from environmental and clinical sources.</title>
        <authorList>
            <person name="Barber A."/>
            <person name="Sae-Ong T."/>
        </authorList>
    </citation>
    <scope>NUCLEOTIDE SEQUENCE</scope>
    <source>
        <strain evidence="2">NRZ-2016-071</strain>
    </source>
</reference>
<dbReference type="AlphaFoldDB" id="A0A8H4I4D3"/>
<protein>
    <recommendedName>
        <fullName evidence="4">Amine oxidase domain-containing protein</fullName>
    </recommendedName>
</protein>
<evidence type="ECO:0000313" key="2">
    <source>
        <dbReference type="EMBL" id="KAH1906053.1"/>
    </source>
</evidence>